<protein>
    <recommendedName>
        <fullName evidence="9">O-antigen/teichoic acid export membrane protein</fullName>
    </recommendedName>
</protein>
<feature type="transmembrane region" description="Helical" evidence="6">
    <location>
        <begin position="287"/>
        <end position="306"/>
    </location>
</feature>
<feature type="transmembrane region" description="Helical" evidence="6">
    <location>
        <begin position="352"/>
        <end position="373"/>
    </location>
</feature>
<comment type="caution">
    <text evidence="7">The sequence shown here is derived from an EMBL/GenBank/DDBJ whole genome shotgun (WGS) entry which is preliminary data.</text>
</comment>
<dbReference type="RefSeq" id="WP_134780392.1">
    <property type="nucleotide sequence ID" value="NZ_SPDS01000001.1"/>
</dbReference>
<keyword evidence="3 6" id="KW-0812">Transmembrane</keyword>
<feature type="transmembrane region" description="Helical" evidence="6">
    <location>
        <begin position="43"/>
        <end position="65"/>
    </location>
</feature>
<feature type="transmembrane region" description="Helical" evidence="6">
    <location>
        <begin position="170"/>
        <end position="190"/>
    </location>
</feature>
<feature type="transmembrane region" description="Helical" evidence="6">
    <location>
        <begin position="250"/>
        <end position="267"/>
    </location>
</feature>
<evidence type="ECO:0008006" key="9">
    <source>
        <dbReference type="Google" id="ProtNLM"/>
    </source>
</evidence>
<dbReference type="PANTHER" id="PTHR30250">
    <property type="entry name" value="PST FAMILY PREDICTED COLANIC ACID TRANSPORTER"/>
    <property type="match status" value="1"/>
</dbReference>
<feature type="transmembrane region" description="Helical" evidence="6">
    <location>
        <begin position="226"/>
        <end position="244"/>
    </location>
</feature>
<sequence length="421" mass="44096">MTAARTLLDKATGVASSSTAQAIQSLTSLIVLMLASKLLGLEALGLISTLYGALILAAAIVSGFVGDSLTVLDRHDPHVQAGLRFWLALLALSLGAIGALLCWAGTELGLLGAVLYGLAVVAYVAEELVRRSYMVILNFGKLIAVDLAVLGTTSMVLLGFGVFSTLTLEAFFLAVLAGQCAGTAFGWLRLPKSEKTPARRPAQIRAVARFGIWRSALQGLRPAQLTVMRVLVTALIGLAAAGSLEAARLYAAPAMLLVTGTCAYLFASLARDRDAGPWRQLKNTDSAVLKLLLATAGCAAIGLVLLPWGGPLLTGIRPSGLAVTGWLAYASAVAASTPYGLLAAVHENARPVFAIRFMDSILSVVLIATVLVFTSDYRLVPWAAAAGALAGGLAMRRWLQKSVAVHLPRQGQPADRFAQQR</sequence>
<feature type="transmembrane region" description="Helical" evidence="6">
    <location>
        <begin position="85"/>
        <end position="104"/>
    </location>
</feature>
<reference evidence="7 8" key="1">
    <citation type="submission" date="2019-03" db="EMBL/GenBank/DDBJ databases">
        <title>Glutamicibacter sp. LJH19 genome.</title>
        <authorList>
            <person name="Sinai Borker S."/>
            <person name="Kumar R."/>
        </authorList>
    </citation>
    <scope>NUCLEOTIDE SEQUENCE [LARGE SCALE GENOMIC DNA]</scope>
    <source>
        <strain evidence="7 8">LJH19</strain>
    </source>
</reference>
<gene>
    <name evidence="7" type="ORF">EXY26_11000</name>
</gene>
<feature type="transmembrane region" description="Helical" evidence="6">
    <location>
        <begin position="326"/>
        <end position="345"/>
    </location>
</feature>
<evidence type="ECO:0000256" key="2">
    <source>
        <dbReference type="ARBA" id="ARBA00022475"/>
    </source>
</evidence>
<dbReference type="PANTHER" id="PTHR30250:SF11">
    <property type="entry name" value="O-ANTIGEN TRANSPORTER-RELATED"/>
    <property type="match status" value="1"/>
</dbReference>
<evidence type="ECO:0000256" key="3">
    <source>
        <dbReference type="ARBA" id="ARBA00022692"/>
    </source>
</evidence>
<feature type="transmembrane region" description="Helical" evidence="6">
    <location>
        <begin position="379"/>
        <end position="399"/>
    </location>
</feature>
<evidence type="ECO:0000313" key="7">
    <source>
        <dbReference type="EMBL" id="TFH57474.1"/>
    </source>
</evidence>
<evidence type="ECO:0000256" key="1">
    <source>
        <dbReference type="ARBA" id="ARBA00004651"/>
    </source>
</evidence>
<evidence type="ECO:0000313" key="8">
    <source>
        <dbReference type="Proteomes" id="UP000297638"/>
    </source>
</evidence>
<keyword evidence="2" id="KW-1003">Cell membrane</keyword>
<feature type="transmembrane region" description="Helical" evidence="6">
    <location>
        <begin position="110"/>
        <end position="129"/>
    </location>
</feature>
<dbReference type="Proteomes" id="UP000297638">
    <property type="component" value="Unassembled WGS sequence"/>
</dbReference>
<evidence type="ECO:0000256" key="5">
    <source>
        <dbReference type="ARBA" id="ARBA00023136"/>
    </source>
</evidence>
<name>A0A4Y8U1A8_9MICC</name>
<evidence type="ECO:0000256" key="6">
    <source>
        <dbReference type="SAM" id="Phobius"/>
    </source>
</evidence>
<dbReference type="AlphaFoldDB" id="A0A4Y8U1A8"/>
<proteinExistence type="predicted"/>
<evidence type="ECO:0000256" key="4">
    <source>
        <dbReference type="ARBA" id="ARBA00022989"/>
    </source>
</evidence>
<organism evidence="7 8">
    <name type="scientific">Glutamicibacter arilaitensis</name>
    <dbReference type="NCBI Taxonomy" id="256701"/>
    <lineage>
        <taxon>Bacteria</taxon>
        <taxon>Bacillati</taxon>
        <taxon>Actinomycetota</taxon>
        <taxon>Actinomycetes</taxon>
        <taxon>Micrococcales</taxon>
        <taxon>Micrococcaceae</taxon>
        <taxon>Glutamicibacter</taxon>
    </lineage>
</organism>
<dbReference type="GO" id="GO:0005886">
    <property type="term" value="C:plasma membrane"/>
    <property type="evidence" value="ECO:0007669"/>
    <property type="project" value="UniProtKB-SubCell"/>
</dbReference>
<accession>A0A4Y8U1A8</accession>
<dbReference type="EMBL" id="SPDS01000001">
    <property type="protein sequence ID" value="TFH57474.1"/>
    <property type="molecule type" value="Genomic_DNA"/>
</dbReference>
<feature type="transmembrane region" description="Helical" evidence="6">
    <location>
        <begin position="141"/>
        <end position="164"/>
    </location>
</feature>
<dbReference type="InterPro" id="IPR050833">
    <property type="entry name" value="Poly_Biosynth_Transport"/>
</dbReference>
<keyword evidence="4 6" id="KW-1133">Transmembrane helix</keyword>
<keyword evidence="5 6" id="KW-0472">Membrane</keyword>
<comment type="subcellular location">
    <subcellularLocation>
        <location evidence="1">Cell membrane</location>
        <topology evidence="1">Multi-pass membrane protein</topology>
    </subcellularLocation>
</comment>